<dbReference type="GO" id="GO:0009827">
    <property type="term" value="P:plant-type cell wall modification"/>
    <property type="evidence" value="ECO:0000318"/>
    <property type="project" value="GO_Central"/>
</dbReference>
<evidence type="ECO:0000313" key="6">
    <source>
        <dbReference type="EMBL" id="KCW89657.1"/>
    </source>
</evidence>
<dbReference type="GO" id="GO:0005773">
    <property type="term" value="C:vacuole"/>
    <property type="evidence" value="ECO:0000318"/>
    <property type="project" value="GO_Central"/>
</dbReference>
<dbReference type="InterPro" id="IPR001944">
    <property type="entry name" value="Glycoside_Hdrlase_35"/>
</dbReference>
<evidence type="ECO:0000256" key="1">
    <source>
        <dbReference type="ARBA" id="ARBA00001412"/>
    </source>
</evidence>
<dbReference type="PANTHER" id="PTHR23421">
    <property type="entry name" value="BETA-GALACTOSIDASE RELATED"/>
    <property type="match status" value="1"/>
</dbReference>
<feature type="domain" description="Glycoside hydrolase 35 catalytic" evidence="5">
    <location>
        <begin position="108"/>
        <end position="189"/>
    </location>
</feature>
<dbReference type="GO" id="GO:0004565">
    <property type="term" value="F:beta-galactosidase activity"/>
    <property type="evidence" value="ECO:0000318"/>
    <property type="project" value="GO_Central"/>
</dbReference>
<gene>
    <name evidence="6" type="ORF">EUGRSUZ_A01928</name>
</gene>
<dbReference type="EC" id="3.2.1.23" evidence="3"/>
<dbReference type="Gene3D" id="3.20.20.80">
    <property type="entry name" value="Glycosidases"/>
    <property type="match status" value="1"/>
</dbReference>
<proteinExistence type="inferred from homology"/>
<accession>A0A059DGF4</accession>
<dbReference type="Gramene" id="KCW89657">
    <property type="protein sequence ID" value="KCW89657"/>
    <property type="gene ID" value="EUGRSUZ_A01928"/>
</dbReference>
<dbReference type="Pfam" id="PF01301">
    <property type="entry name" value="Glyco_hydro_35"/>
    <property type="match status" value="1"/>
</dbReference>
<reference evidence="6" key="1">
    <citation type="submission" date="2013-07" db="EMBL/GenBank/DDBJ databases">
        <title>The genome of Eucalyptus grandis.</title>
        <authorList>
            <person name="Schmutz J."/>
            <person name="Hayes R."/>
            <person name="Myburg A."/>
            <person name="Tuskan G."/>
            <person name="Grattapaglia D."/>
            <person name="Rokhsar D.S."/>
        </authorList>
    </citation>
    <scope>NUCLEOTIDE SEQUENCE</scope>
    <source>
        <tissue evidence="6">Leaf extractions</tissue>
    </source>
</reference>
<dbReference type="AlphaFoldDB" id="A0A059DGF4"/>
<evidence type="ECO:0000259" key="5">
    <source>
        <dbReference type="Pfam" id="PF01301"/>
    </source>
</evidence>
<dbReference type="EMBL" id="KK198753">
    <property type="protein sequence ID" value="KCW89657.1"/>
    <property type="molecule type" value="Genomic_DNA"/>
</dbReference>
<sequence length="235" mass="25389">MYHPTRGSVRGGKDRGDAEDESGRQSPPARPTLSSLDAVSPLSPRSLAGGHRSPLTPLLNAARSPGGRRSPLVQSPLTPLAQPPPTPLAAHLSCCRVDSKLIIMRISRYTEFGGAVPYRQAEDLAFSVVRFIQNSGSFINYYMYCGGTNFGRTAGNLFIATSYDYDAPLGEYGLLREPKWSHLRDLHKAIKQSEWALVSADPAVQSLGSNQEAHVFKAGSGCAASWQTMARSILS</sequence>
<dbReference type="SUPFAM" id="SSF51445">
    <property type="entry name" value="(Trans)glycosidases"/>
    <property type="match status" value="1"/>
</dbReference>
<comment type="similarity">
    <text evidence="2">Belongs to the glycosyl hydrolase 35 family.</text>
</comment>
<organism evidence="6">
    <name type="scientific">Eucalyptus grandis</name>
    <name type="common">Flooded gum</name>
    <dbReference type="NCBI Taxonomy" id="71139"/>
    <lineage>
        <taxon>Eukaryota</taxon>
        <taxon>Viridiplantae</taxon>
        <taxon>Streptophyta</taxon>
        <taxon>Embryophyta</taxon>
        <taxon>Tracheophyta</taxon>
        <taxon>Spermatophyta</taxon>
        <taxon>Magnoliopsida</taxon>
        <taxon>eudicotyledons</taxon>
        <taxon>Gunneridae</taxon>
        <taxon>Pentapetalae</taxon>
        <taxon>rosids</taxon>
        <taxon>malvids</taxon>
        <taxon>Myrtales</taxon>
        <taxon>Myrtaceae</taxon>
        <taxon>Myrtoideae</taxon>
        <taxon>Eucalypteae</taxon>
        <taxon>Eucalyptus</taxon>
    </lineage>
</organism>
<dbReference type="InterPro" id="IPR017853">
    <property type="entry name" value="GH"/>
</dbReference>
<dbReference type="InParanoid" id="A0A059DGF4"/>
<dbReference type="InterPro" id="IPR031330">
    <property type="entry name" value="Gly_Hdrlase_35_cat"/>
</dbReference>
<evidence type="ECO:0000256" key="3">
    <source>
        <dbReference type="ARBA" id="ARBA00012756"/>
    </source>
</evidence>
<name>A0A059DGF4_EUCGR</name>
<comment type="catalytic activity">
    <reaction evidence="1">
        <text>Hydrolysis of terminal non-reducing beta-D-galactose residues in beta-D-galactosides.</text>
        <dbReference type="EC" id="3.2.1.23"/>
    </reaction>
</comment>
<protein>
    <recommendedName>
        <fullName evidence="3">beta-galactosidase</fullName>
        <ecNumber evidence="3">3.2.1.23</ecNumber>
    </recommendedName>
</protein>
<dbReference type="GO" id="GO:0019388">
    <property type="term" value="P:galactose catabolic process"/>
    <property type="evidence" value="ECO:0000318"/>
    <property type="project" value="GO_Central"/>
</dbReference>
<dbReference type="GO" id="GO:0009505">
    <property type="term" value="C:plant-type cell wall"/>
    <property type="evidence" value="ECO:0000318"/>
    <property type="project" value="GO_Central"/>
</dbReference>
<evidence type="ECO:0000256" key="4">
    <source>
        <dbReference type="SAM" id="MobiDB-lite"/>
    </source>
</evidence>
<evidence type="ECO:0000256" key="2">
    <source>
        <dbReference type="ARBA" id="ARBA00009809"/>
    </source>
</evidence>
<dbReference type="PRINTS" id="PR00742">
    <property type="entry name" value="GLHYDRLASE35"/>
</dbReference>
<feature type="region of interest" description="Disordered" evidence="4">
    <location>
        <begin position="1"/>
        <end position="84"/>
    </location>
</feature>